<dbReference type="GO" id="GO:0004252">
    <property type="term" value="F:serine-type endopeptidase activity"/>
    <property type="evidence" value="ECO:0007669"/>
    <property type="project" value="InterPro"/>
</dbReference>
<feature type="signal peptide" evidence="5">
    <location>
        <begin position="1"/>
        <end position="29"/>
    </location>
</feature>
<keyword evidence="3 7" id="KW-0378">Hydrolase</keyword>
<dbReference type="PANTHER" id="PTHR22939:SF129">
    <property type="entry name" value="SERINE PROTEASE HTRA2, MITOCHONDRIAL"/>
    <property type="match status" value="1"/>
</dbReference>
<evidence type="ECO:0000256" key="1">
    <source>
        <dbReference type="ARBA" id="ARBA00010541"/>
    </source>
</evidence>
<evidence type="ECO:0000256" key="5">
    <source>
        <dbReference type="SAM" id="SignalP"/>
    </source>
</evidence>
<name>A0A518KD10_9BACT</name>
<keyword evidence="5" id="KW-0732">Signal</keyword>
<proteinExistence type="inferred from homology"/>
<dbReference type="SMART" id="SM00228">
    <property type="entry name" value="PDZ"/>
    <property type="match status" value="1"/>
</dbReference>
<accession>A0A518KD10</accession>
<feature type="compositionally biased region" description="Low complexity" evidence="4">
    <location>
        <begin position="34"/>
        <end position="51"/>
    </location>
</feature>
<evidence type="ECO:0000256" key="3">
    <source>
        <dbReference type="ARBA" id="ARBA00022801"/>
    </source>
</evidence>
<dbReference type="Pfam" id="PF13365">
    <property type="entry name" value="Trypsin_2"/>
    <property type="match status" value="1"/>
</dbReference>
<dbReference type="Gene3D" id="2.30.42.10">
    <property type="match status" value="1"/>
</dbReference>
<dbReference type="InterPro" id="IPR001940">
    <property type="entry name" value="Peptidase_S1C"/>
</dbReference>
<keyword evidence="2 7" id="KW-0645">Protease</keyword>
<evidence type="ECO:0000256" key="2">
    <source>
        <dbReference type="ARBA" id="ARBA00022670"/>
    </source>
</evidence>
<gene>
    <name evidence="7" type="primary">mucD_6</name>
    <name evidence="7" type="ORF">Spa11_38880</name>
</gene>
<dbReference type="SUPFAM" id="SSF50156">
    <property type="entry name" value="PDZ domain-like"/>
    <property type="match status" value="1"/>
</dbReference>
<protein>
    <submittedName>
        <fullName evidence="7">Putative periplasmic serine endoprotease DegP-like</fullName>
        <ecNumber evidence="7">3.4.21.107</ecNumber>
    </submittedName>
</protein>
<dbReference type="PANTHER" id="PTHR22939">
    <property type="entry name" value="SERINE PROTEASE FAMILY S1C HTRA-RELATED"/>
    <property type="match status" value="1"/>
</dbReference>
<dbReference type="Pfam" id="PF13180">
    <property type="entry name" value="PDZ_2"/>
    <property type="match status" value="1"/>
</dbReference>
<dbReference type="InterPro" id="IPR001478">
    <property type="entry name" value="PDZ"/>
</dbReference>
<dbReference type="EMBL" id="CP036349">
    <property type="protein sequence ID" value="QDV75668.1"/>
    <property type="molecule type" value="Genomic_DNA"/>
</dbReference>
<dbReference type="PROSITE" id="PS50106">
    <property type="entry name" value="PDZ"/>
    <property type="match status" value="1"/>
</dbReference>
<reference evidence="7 8" key="1">
    <citation type="submission" date="2019-02" db="EMBL/GenBank/DDBJ databases">
        <title>Deep-cultivation of Planctomycetes and their phenomic and genomic characterization uncovers novel biology.</title>
        <authorList>
            <person name="Wiegand S."/>
            <person name="Jogler M."/>
            <person name="Boedeker C."/>
            <person name="Pinto D."/>
            <person name="Vollmers J."/>
            <person name="Rivas-Marin E."/>
            <person name="Kohn T."/>
            <person name="Peeters S.H."/>
            <person name="Heuer A."/>
            <person name="Rast P."/>
            <person name="Oberbeckmann S."/>
            <person name="Bunk B."/>
            <person name="Jeske O."/>
            <person name="Meyerdierks A."/>
            <person name="Storesund J.E."/>
            <person name="Kallscheuer N."/>
            <person name="Luecker S."/>
            <person name="Lage O.M."/>
            <person name="Pohl T."/>
            <person name="Merkel B.J."/>
            <person name="Hornburger P."/>
            <person name="Mueller R.-W."/>
            <person name="Bruemmer F."/>
            <person name="Labrenz M."/>
            <person name="Spormann A.M."/>
            <person name="Op den Camp H."/>
            <person name="Overmann J."/>
            <person name="Amann R."/>
            <person name="Jetten M.S.M."/>
            <person name="Mascher T."/>
            <person name="Medema M.H."/>
            <person name="Devos D.P."/>
            <person name="Kaster A.-K."/>
            <person name="Ovreas L."/>
            <person name="Rohde M."/>
            <person name="Galperin M.Y."/>
            <person name="Jogler C."/>
        </authorList>
    </citation>
    <scope>NUCLEOTIDE SEQUENCE [LARGE SCALE GENOMIC DNA]</scope>
    <source>
        <strain evidence="7 8">Spa11</strain>
    </source>
</reference>
<dbReference type="RefSeq" id="WP_145115304.1">
    <property type="nucleotide sequence ID" value="NZ_CP036349.1"/>
</dbReference>
<feature type="domain" description="PDZ" evidence="6">
    <location>
        <begin position="225"/>
        <end position="313"/>
    </location>
</feature>
<evidence type="ECO:0000256" key="4">
    <source>
        <dbReference type="SAM" id="MobiDB-lite"/>
    </source>
</evidence>
<dbReference type="InterPro" id="IPR009003">
    <property type="entry name" value="Peptidase_S1_PA"/>
</dbReference>
<evidence type="ECO:0000313" key="8">
    <source>
        <dbReference type="Proteomes" id="UP000316426"/>
    </source>
</evidence>
<evidence type="ECO:0000313" key="7">
    <source>
        <dbReference type="EMBL" id="QDV75668.1"/>
    </source>
</evidence>
<dbReference type="AlphaFoldDB" id="A0A518KD10"/>
<organism evidence="7 8">
    <name type="scientific">Botrimarina mediterranea</name>
    <dbReference type="NCBI Taxonomy" id="2528022"/>
    <lineage>
        <taxon>Bacteria</taxon>
        <taxon>Pseudomonadati</taxon>
        <taxon>Planctomycetota</taxon>
        <taxon>Planctomycetia</taxon>
        <taxon>Pirellulales</taxon>
        <taxon>Lacipirellulaceae</taxon>
        <taxon>Botrimarina</taxon>
    </lineage>
</organism>
<sequence length="415" mass="44075" precursor="true">MTNGRFDHRWLTLVLLAIGATLQAPALHAQTPLAEAPATEPPTAEAAPAEAPEQDVVSESIQSLFNSLWVPQSRYTNGPHLRAVFRPVVAEVREATVEVRVGKRRIAYGGIVGPDGWVVTKASLIQGEVQCRLRDGREFDAAIVGVDIATDLAMLKLDAKNLPTLNLGSQPTVEKTQTVAIRPATPASVAAQPASSTENSGDLQAGDWLATVGLSRDPIAVGVVSVLPREIDKSPGFLGVQIDLNYVPTEDGVIGVRIETVTDGGGAQQAGIQPGDFITAVGRTPTTSPQGLKEAIGDRNPGDRVELTVQRGDERLEIVATLHGWAPNPAEQRAHYQNHLGGDLSERRFGFPTALQHDTVLSPNECGGPVVDLDGRVVAFNIARAGRTESYALPVSLVRSRLLDLMSGRLAPVGL</sequence>
<keyword evidence="8" id="KW-1185">Reference proteome</keyword>
<feature type="chain" id="PRO_5021771493" evidence="5">
    <location>
        <begin position="30"/>
        <end position="415"/>
    </location>
</feature>
<feature type="region of interest" description="Disordered" evidence="4">
    <location>
        <begin position="34"/>
        <end position="53"/>
    </location>
</feature>
<dbReference type="Proteomes" id="UP000316426">
    <property type="component" value="Chromosome"/>
</dbReference>
<dbReference type="EC" id="3.4.21.107" evidence="7"/>
<dbReference type="PRINTS" id="PR00834">
    <property type="entry name" value="PROTEASES2C"/>
</dbReference>
<dbReference type="GO" id="GO:0006508">
    <property type="term" value="P:proteolysis"/>
    <property type="evidence" value="ECO:0007669"/>
    <property type="project" value="UniProtKB-KW"/>
</dbReference>
<dbReference type="Gene3D" id="2.40.10.120">
    <property type="match status" value="2"/>
</dbReference>
<comment type="similarity">
    <text evidence="1">Belongs to the peptidase S1C family.</text>
</comment>
<dbReference type="KEGG" id="bmei:Spa11_38880"/>
<evidence type="ECO:0000259" key="6">
    <source>
        <dbReference type="PROSITE" id="PS50106"/>
    </source>
</evidence>
<dbReference type="SUPFAM" id="SSF50494">
    <property type="entry name" value="Trypsin-like serine proteases"/>
    <property type="match status" value="1"/>
</dbReference>
<dbReference type="InterPro" id="IPR036034">
    <property type="entry name" value="PDZ_sf"/>
</dbReference>